<evidence type="ECO:0000256" key="1">
    <source>
        <dbReference type="SAM" id="MobiDB-lite"/>
    </source>
</evidence>
<reference evidence="2" key="1">
    <citation type="submission" date="2021-01" db="EMBL/GenBank/DDBJ databases">
        <authorList>
            <person name="Corre E."/>
            <person name="Pelletier E."/>
            <person name="Niang G."/>
            <person name="Scheremetjew M."/>
            <person name="Finn R."/>
            <person name="Kale V."/>
            <person name="Holt S."/>
            <person name="Cochrane G."/>
            <person name="Meng A."/>
            <person name="Brown T."/>
            <person name="Cohen L."/>
        </authorList>
    </citation>
    <scope>NUCLEOTIDE SEQUENCE</scope>
    <source>
        <strain evidence="2">CCMP1381</strain>
    </source>
</reference>
<name>A0A7S2CSJ1_9STRA</name>
<sequence length="538" mass="60841">MAEETLVEVKNAAVTNDTKPEDVKPEAEANASENGNQSGPLKEPPRVPRPNRNEVLAAEALLKDDIQAMDSKIQAVNKKTKDATDARNGQNDGAGAAKAEMKRLKAARETLIRERQEIFSCRDAAKANLDAKMNERRDLRAQTKYKSVDEIDKKISELNHLQHTTSMPLAQEKALLKEIDELKKSKKLVAAHASVGASIDDQRKTAEDFGSQIADKNMQLEVIKKQMDEHFAILNKIFDKKKDSIIPSLLKERDDLRAQKKIKQDEIQVLWDEFKQKNVAWKENQNEWKVYKISRDKAFEEERREQREKLRLEREEEYAKKIPYEEEMQLCDYLLGYLTTNFLNSSAADSSSETQSNESNNTASSKVFEGMQVVGKSDKSENYLALGGKKKKGGKKGPKRIKNDKIVLSIDTIETFSLLKLEPPATLTSVPSTVEALKAKKQYFSTLPRGEIESIAEINQKYENQNFERADRRDREKENKPKSEKKRQQTRKNAPEFSLADEFPSLPGVPKPLPPKPVEDPSPGIDAVDTTASTEVEG</sequence>
<dbReference type="InterPro" id="IPR039604">
    <property type="entry name" value="Bfr1"/>
</dbReference>
<feature type="region of interest" description="Disordered" evidence="1">
    <location>
        <begin position="347"/>
        <end position="368"/>
    </location>
</feature>
<dbReference type="GO" id="GO:0008298">
    <property type="term" value="P:intracellular mRNA localization"/>
    <property type="evidence" value="ECO:0007669"/>
    <property type="project" value="TreeGrafter"/>
</dbReference>
<evidence type="ECO:0000313" key="2">
    <source>
        <dbReference type="EMBL" id="CAD9434292.1"/>
    </source>
</evidence>
<dbReference type="GO" id="GO:1990904">
    <property type="term" value="C:ribonucleoprotein complex"/>
    <property type="evidence" value="ECO:0007669"/>
    <property type="project" value="TreeGrafter"/>
</dbReference>
<dbReference type="PANTHER" id="PTHR31027:SF2">
    <property type="entry name" value="LEBERCILIN DOMAIN-CONTAINING PROTEIN"/>
    <property type="match status" value="1"/>
</dbReference>
<feature type="region of interest" description="Disordered" evidence="1">
    <location>
        <begin position="1"/>
        <end position="53"/>
    </location>
</feature>
<dbReference type="PANTHER" id="PTHR31027">
    <property type="entry name" value="NUCLEAR SEGREGATION PROTEIN BFR1"/>
    <property type="match status" value="1"/>
</dbReference>
<feature type="region of interest" description="Disordered" evidence="1">
    <location>
        <begin position="463"/>
        <end position="538"/>
    </location>
</feature>
<dbReference type="AlphaFoldDB" id="A0A7S2CSJ1"/>
<feature type="compositionally biased region" description="Basic and acidic residues" evidence="1">
    <location>
        <begin position="466"/>
        <end position="482"/>
    </location>
</feature>
<proteinExistence type="predicted"/>
<dbReference type="GO" id="GO:0042175">
    <property type="term" value="C:nuclear outer membrane-endoplasmic reticulum membrane network"/>
    <property type="evidence" value="ECO:0007669"/>
    <property type="project" value="TreeGrafter"/>
</dbReference>
<feature type="region of interest" description="Disordered" evidence="1">
    <location>
        <begin position="77"/>
        <end position="99"/>
    </location>
</feature>
<feature type="compositionally biased region" description="Pro residues" evidence="1">
    <location>
        <begin position="507"/>
        <end position="516"/>
    </location>
</feature>
<gene>
    <name evidence="2" type="ORF">DSPE1174_LOCUS16849</name>
</gene>
<dbReference type="EMBL" id="HBGS01032786">
    <property type="protein sequence ID" value="CAD9434292.1"/>
    <property type="molecule type" value="Transcribed_RNA"/>
</dbReference>
<protein>
    <submittedName>
        <fullName evidence="2">Uncharacterized protein</fullName>
    </submittedName>
</protein>
<feature type="compositionally biased region" description="Basic and acidic residues" evidence="1">
    <location>
        <begin position="18"/>
        <end position="27"/>
    </location>
</feature>
<dbReference type="GO" id="GO:0005783">
    <property type="term" value="C:endoplasmic reticulum"/>
    <property type="evidence" value="ECO:0007669"/>
    <property type="project" value="TreeGrafter"/>
</dbReference>
<dbReference type="GO" id="GO:0003729">
    <property type="term" value="F:mRNA binding"/>
    <property type="evidence" value="ECO:0007669"/>
    <property type="project" value="TreeGrafter"/>
</dbReference>
<organism evidence="2">
    <name type="scientific">Octactis speculum</name>
    <dbReference type="NCBI Taxonomy" id="3111310"/>
    <lineage>
        <taxon>Eukaryota</taxon>
        <taxon>Sar</taxon>
        <taxon>Stramenopiles</taxon>
        <taxon>Ochrophyta</taxon>
        <taxon>Dictyochophyceae</taxon>
        <taxon>Dictyochales</taxon>
        <taxon>Dictyochaceae</taxon>
        <taxon>Octactis</taxon>
    </lineage>
</organism>
<accession>A0A7S2CSJ1</accession>
<feature type="compositionally biased region" description="Low complexity" evidence="1">
    <location>
        <begin position="347"/>
        <end position="365"/>
    </location>
</feature>